<dbReference type="PANTHER" id="PTHR15239">
    <property type="entry name" value="NUCLEAR EXPORT MEDIATOR FACTOR NEMF"/>
    <property type="match status" value="1"/>
</dbReference>
<dbReference type="Proteomes" id="UP000230477">
    <property type="component" value="Unassembled WGS sequence"/>
</dbReference>
<sequence>MKYFELKKLVETAQPLIKDVFVDKIDIINKKTLQIRLNQKIEQRKLVLIAKPQEFFFIGEQRLEAPKQPLSATSAFRKYLNNCILKDVEIIPNNRIVKISFKKHCIVSHDIDFTSTKPQTFYLFIEFFSSCSFILTNADLEILALSRYYKDKNRELKVHNLYIVPESKEIPLPVVAPASNIHLLQKQQQTKAFNNIFDEQKKQFWENFEKSQSSASLKGEEKIEMFQKATLKKYLRQKDEFAKKGKFILDNLYKIQQEFEEAKKDLKECINLDIEGVILSLDLNKTPQKQARDFFEKSKKTKEKIAKIEQMLKKAEKNKRKKESQKSSKKLLEIKECTEFYTKYHWFFSSSGFLCFGGRSAEQNEDILRNLVKKDDIILHTDTPGSPFFIIRSDIRKIDEQTIQEASQATVSYSRYWKNNYSAGIANVFAPYQVKKEKNLPLGTFLVEGKIRKMRAILEIAIGIDKTNQVIGGPTSAILQEAKNYVILQPGKKSKSEIMKIISEKLKIPKPAIEKFLPSGEYKIIS</sequence>
<proteinExistence type="predicted"/>
<evidence type="ECO:0000313" key="7">
    <source>
        <dbReference type="EMBL" id="PIX28236.1"/>
    </source>
</evidence>
<evidence type="ECO:0000259" key="2">
    <source>
        <dbReference type="Pfam" id="PF05670"/>
    </source>
</evidence>
<dbReference type="GO" id="GO:1990112">
    <property type="term" value="C:RQC complex"/>
    <property type="evidence" value="ECO:0007669"/>
    <property type="project" value="TreeGrafter"/>
</dbReference>
<dbReference type="EMBL" id="PEUT01000034">
    <property type="protein sequence ID" value="PIV13732.1"/>
    <property type="molecule type" value="Genomic_DNA"/>
</dbReference>
<dbReference type="Proteomes" id="UP000229789">
    <property type="component" value="Unassembled WGS sequence"/>
</dbReference>
<evidence type="ECO:0000313" key="4">
    <source>
        <dbReference type="EMBL" id="PIV13732.1"/>
    </source>
</evidence>
<evidence type="ECO:0000313" key="10">
    <source>
        <dbReference type="Proteomes" id="UP000228874"/>
    </source>
</evidence>
<reference evidence="10 11" key="2">
    <citation type="submission" date="2017-09" db="EMBL/GenBank/DDBJ databases">
        <title>Depth-based differentiation of microbial function through sediment-hosted aquifers and enrichment of novel symbionts in the deep terrestrial subsurface.</title>
        <authorList>
            <person name="Probst A.J."/>
            <person name="Ladd B."/>
            <person name="Jarett J.K."/>
            <person name="Geller-Mcgrath D.E."/>
            <person name="Sieber C.M.K."/>
            <person name="Emerson J.B."/>
            <person name="Anantharaman K."/>
            <person name="Thomas B.C."/>
            <person name="Malmstrom R."/>
            <person name="Stieglmeier M."/>
            <person name="Klingl A."/>
            <person name="Woyke T."/>
            <person name="Ryan C.M."/>
            <person name="Banfield J.F."/>
        </authorList>
    </citation>
    <scope>NUCLEOTIDE SEQUENCE [LARGE SCALE GENOMIC DNA]</scope>
</reference>
<dbReference type="GO" id="GO:0043023">
    <property type="term" value="F:ribosomal large subunit binding"/>
    <property type="evidence" value="ECO:0007669"/>
    <property type="project" value="TreeGrafter"/>
</dbReference>
<feature type="domain" description="NFACT RNA-binding" evidence="2">
    <location>
        <begin position="343"/>
        <end position="449"/>
    </location>
</feature>
<dbReference type="Proteomes" id="UP000231449">
    <property type="component" value="Unassembled WGS sequence"/>
</dbReference>
<dbReference type="InterPro" id="IPR051608">
    <property type="entry name" value="RQC_Subunit_NEMF"/>
</dbReference>
<evidence type="ECO:0000313" key="9">
    <source>
        <dbReference type="EMBL" id="PJC01108.1"/>
    </source>
</evidence>
<name>A0A2G9LIT7_HUBC1</name>
<dbReference type="EMBL" id="PCUF01000035">
    <property type="protein sequence ID" value="PIN66463.1"/>
    <property type="molecule type" value="Genomic_DNA"/>
</dbReference>
<evidence type="ECO:0000313" key="8">
    <source>
        <dbReference type="EMBL" id="PIY99888.1"/>
    </source>
</evidence>
<dbReference type="GO" id="GO:0072344">
    <property type="term" value="P:rescue of stalled ribosome"/>
    <property type="evidence" value="ECO:0007669"/>
    <property type="project" value="TreeGrafter"/>
</dbReference>
<evidence type="ECO:0000256" key="1">
    <source>
        <dbReference type="SAM" id="Coils"/>
    </source>
</evidence>
<dbReference type="Pfam" id="PF05833">
    <property type="entry name" value="NFACT_N"/>
    <property type="match status" value="1"/>
</dbReference>
<accession>A0A2H9M7Q0</accession>
<dbReference type="Pfam" id="PF05670">
    <property type="entry name" value="NFACT-R_1"/>
    <property type="match status" value="1"/>
</dbReference>
<feature type="coiled-coil region" evidence="1">
    <location>
        <begin position="298"/>
        <end position="332"/>
    </location>
</feature>
<dbReference type="Proteomes" id="UP000230713">
    <property type="component" value="Unassembled WGS sequence"/>
</dbReference>
<dbReference type="Proteomes" id="UP000231232">
    <property type="component" value="Unassembled WGS sequence"/>
</dbReference>
<accession>A0A2H9N2W9</accession>
<evidence type="ECO:0000313" key="6">
    <source>
        <dbReference type="EMBL" id="PIV89605.1"/>
    </source>
</evidence>
<dbReference type="GO" id="GO:0000049">
    <property type="term" value="F:tRNA binding"/>
    <property type="evidence" value="ECO:0007669"/>
    <property type="project" value="TreeGrafter"/>
</dbReference>
<comment type="caution">
    <text evidence="3">The sequence shown here is derived from an EMBL/GenBank/DDBJ whole genome shotgun (WGS) entry which is preliminary data.</text>
</comment>
<evidence type="ECO:0000313" key="5">
    <source>
        <dbReference type="EMBL" id="PIV46604.1"/>
    </source>
</evidence>
<evidence type="ECO:0000313" key="12">
    <source>
        <dbReference type="Proteomes" id="UP000229789"/>
    </source>
</evidence>
<keyword evidence="1" id="KW-0175">Coiled coil</keyword>
<dbReference type="PANTHER" id="PTHR15239:SF6">
    <property type="entry name" value="RIBOSOME QUALITY CONTROL COMPLEX SUBUNIT NEMF"/>
    <property type="match status" value="1"/>
</dbReference>
<dbReference type="EMBL" id="PFSX01000063">
    <property type="protein sequence ID" value="PJC01108.1"/>
    <property type="molecule type" value="Genomic_DNA"/>
</dbReference>
<dbReference type="AlphaFoldDB" id="A0A2G9LIT7"/>
<accession>A0A2H9MMK0</accession>
<evidence type="ECO:0000313" key="11">
    <source>
        <dbReference type="Proteomes" id="UP000228989"/>
    </source>
</evidence>
<dbReference type="EMBL" id="PFMG01000025">
    <property type="protein sequence ID" value="PIY99888.1"/>
    <property type="molecule type" value="Genomic_DNA"/>
</dbReference>
<accession>A0A2G9LIT7</accession>
<accession>A0A2H9RCI6</accession>
<organism evidence="3 12">
    <name type="scientific">Huberarchaeum crystalense</name>
    <dbReference type="NCBI Taxonomy" id="2014257"/>
    <lineage>
        <taxon>Archaea</taxon>
        <taxon>Candidatus Huberarchaeota</taxon>
        <taxon>Candidatus Huberarchaeia</taxon>
        <taxon>Candidatus Huberarchaeales</taxon>
        <taxon>Candidatus Huberarchaeaceae</taxon>
        <taxon>Candidatus Huberarchaeum</taxon>
    </lineage>
</organism>
<evidence type="ECO:0000313" key="3">
    <source>
        <dbReference type="EMBL" id="PIN66463.1"/>
    </source>
</evidence>
<accession>A0A2H9P8P3</accession>
<dbReference type="Gene3D" id="2.30.310.10">
    <property type="entry name" value="ibrinogen binding protein from staphylococcus aureus domain"/>
    <property type="match status" value="1"/>
</dbReference>
<gene>
    <name evidence="9" type="ORF">CO072_02315</name>
    <name evidence="5" type="ORF">COS22_00515</name>
    <name evidence="4" type="ORF">COS45_01410</name>
    <name evidence="6" type="ORF">COW47_02120</name>
    <name evidence="3" type="ORF">COW69_02265</name>
    <name evidence="8" type="ORF">COY63_01195</name>
    <name evidence="7" type="ORF">COZ66_00595</name>
</gene>
<dbReference type="EMBL" id="PFIH01000019">
    <property type="protein sequence ID" value="PIX28236.1"/>
    <property type="molecule type" value="Genomic_DNA"/>
</dbReference>
<accession>A0A2H9M2C6</accession>
<dbReference type="Proteomes" id="UP000228874">
    <property type="component" value="Unassembled WGS sequence"/>
</dbReference>
<dbReference type="EMBL" id="PFFF01000042">
    <property type="protein sequence ID" value="PIV89605.1"/>
    <property type="molecule type" value="Genomic_DNA"/>
</dbReference>
<dbReference type="InterPro" id="IPR008532">
    <property type="entry name" value="NFACT_RNA-bd"/>
</dbReference>
<reference evidence="3 12" key="1">
    <citation type="submission" date="2017-09" db="EMBL/GenBank/DDBJ databases">
        <title>Depth-based differentiation of microbial function through sediment-hosted aquifers and enrichment of novel symbionts in the deep terrestrial subsurface.</title>
        <authorList>
            <person name="Probst A.J."/>
            <person name="Ladd B."/>
            <person name="Jarett J.K."/>
            <person name="Geller-Mcgrath D.E."/>
            <person name="Sieber C.M."/>
            <person name="Emerson J.B."/>
            <person name="Anantharaman K."/>
            <person name="Thomas B.C."/>
            <person name="Malmstrom R."/>
            <person name="Stieglmeier M."/>
            <person name="Klingl A."/>
            <person name="Woyke T."/>
            <person name="Ryan C.M."/>
            <person name="Banfield J.F."/>
        </authorList>
    </citation>
    <scope>NUCLEOTIDE SEQUENCE [LARGE SCALE GENOMIC DNA]</scope>
    <source>
        <strain evidence="5">CG02_land_8_20_14_3_00_31_209</strain>
        <strain evidence="4">CG03_land_8_20_14_0_80_31_114</strain>
        <strain evidence="6">CG17_big_fil_post_rev_8_21_14_2_50_31_73</strain>
        <strain evidence="3">CG18_big_fil_WC_8_21_14_2_50_31_19</strain>
        <strain evidence="8">CG_4_10_14_0_8_um_filter_31_133</strain>
        <strain evidence="7">CG_4_8_14_3_um_filter</strain>
        <strain evidence="9">CG_4_9_14_0_8_um_filter_31_21</strain>
    </source>
</reference>
<dbReference type="Proteomes" id="UP000228989">
    <property type="component" value="Unassembled WGS sequence"/>
</dbReference>
<protein>
    <recommendedName>
        <fullName evidence="2">NFACT RNA-binding domain-containing protein</fullName>
    </recommendedName>
</protein>
<dbReference type="EMBL" id="PETW01000009">
    <property type="protein sequence ID" value="PIV46604.1"/>
    <property type="molecule type" value="Genomic_DNA"/>
</dbReference>